<organism evidence="1 2">
    <name type="scientific">Gordonia phthalatica</name>
    <dbReference type="NCBI Taxonomy" id="1136941"/>
    <lineage>
        <taxon>Bacteria</taxon>
        <taxon>Bacillati</taxon>
        <taxon>Actinomycetota</taxon>
        <taxon>Actinomycetes</taxon>
        <taxon>Mycobacteriales</taxon>
        <taxon>Gordoniaceae</taxon>
        <taxon>Gordonia</taxon>
    </lineage>
</organism>
<dbReference type="SUPFAM" id="SSF55729">
    <property type="entry name" value="Acyl-CoA N-acyltransferases (Nat)"/>
    <property type="match status" value="1"/>
</dbReference>
<sequence length="195" mass="21014">MTKHLDEAAPGFRVRLRHTHELSAEFRGQLVGFLSEAFAGDFDADDFDHALGGVHVLAVDASGGLLGHAAVVQRRVVLGDPTPHSRVLRAGYVEAVAVAARARRRGIGDSLMRSVDRIVDRSFDVGALAASEAGKPLYLRHDWSFWTGPLGVLSPTGPRLTPDEDGSVLVRVPSTTSPIELSAPLYCDWRPGAVW</sequence>
<reference evidence="2" key="1">
    <citation type="submission" date="2015-06" db="EMBL/GenBank/DDBJ databases">
        <title>Complete genome sequence and metabolic analysis of phthalate degradation pathway in Gordonia sp. QH-11.</title>
        <authorList>
            <person name="Jin D."/>
            <person name="Kong X."/>
            <person name="Bai Z."/>
        </authorList>
    </citation>
    <scope>NUCLEOTIDE SEQUENCE [LARGE SCALE GENOMIC DNA]</scope>
    <source>
        <strain evidence="2">QH-11</strain>
    </source>
</reference>
<dbReference type="STRING" id="1136941.ACH46_12705"/>
<dbReference type="Proteomes" id="UP000063789">
    <property type="component" value="Chromosome"/>
</dbReference>
<accession>A0A0N9NEI7</accession>
<dbReference type="Pfam" id="PF13527">
    <property type="entry name" value="Acetyltransf_9"/>
    <property type="match status" value="1"/>
</dbReference>
<keyword evidence="1" id="KW-0808">Transferase</keyword>
<proteinExistence type="predicted"/>
<dbReference type="InterPro" id="IPR016181">
    <property type="entry name" value="Acyl_CoA_acyltransferase"/>
</dbReference>
<protein>
    <submittedName>
        <fullName evidence="1">Aminoglycoside 2'-N-acetyltransferase</fullName>
    </submittedName>
</protein>
<dbReference type="PATRIC" id="fig|1136941.3.peg.2587"/>
<reference evidence="1 2" key="2">
    <citation type="journal article" date="2017" name="Int. J. Syst. Evol. Microbiol.">
        <title>Gordonia phthalatica sp. nov., a di-n-butyl phthalate-degrading bacterium isolated from activated sludge.</title>
        <authorList>
            <person name="Jin D."/>
            <person name="Kong X."/>
            <person name="Jia M."/>
            <person name="Yu X."/>
            <person name="Wang X."/>
            <person name="Zhuang X."/>
            <person name="Deng Y."/>
            <person name="Bai Z."/>
        </authorList>
    </citation>
    <scope>NUCLEOTIDE SEQUENCE [LARGE SCALE GENOMIC DNA]</scope>
    <source>
        <strain evidence="1 2">QH-11</strain>
    </source>
</reference>
<evidence type="ECO:0000313" key="2">
    <source>
        <dbReference type="Proteomes" id="UP000063789"/>
    </source>
</evidence>
<gene>
    <name evidence="1" type="ORF">ACH46_12705</name>
</gene>
<dbReference type="EMBL" id="CP011853">
    <property type="protein sequence ID" value="ALG86864.1"/>
    <property type="molecule type" value="Genomic_DNA"/>
</dbReference>
<dbReference type="Gene3D" id="3.40.630.30">
    <property type="match status" value="1"/>
</dbReference>
<name>A0A0N9NEI7_9ACTN</name>
<dbReference type="AlphaFoldDB" id="A0A0N9NEI7"/>
<dbReference type="KEGG" id="goq:ACH46_12705"/>
<keyword evidence="2" id="KW-1185">Reference proteome</keyword>
<dbReference type="GO" id="GO:0016747">
    <property type="term" value="F:acyltransferase activity, transferring groups other than amino-acyl groups"/>
    <property type="evidence" value="ECO:0007669"/>
    <property type="project" value="InterPro"/>
</dbReference>
<evidence type="ECO:0000313" key="1">
    <source>
        <dbReference type="EMBL" id="ALG86864.1"/>
    </source>
</evidence>